<dbReference type="EMBL" id="JAMQAW010000002">
    <property type="protein sequence ID" value="MCM2387277.1"/>
    <property type="molecule type" value="Genomic_DNA"/>
</dbReference>
<gene>
    <name evidence="1" type="ORF">NBG84_02935</name>
</gene>
<reference evidence="1" key="1">
    <citation type="submission" date="2022-06" db="EMBL/GenBank/DDBJ databases">
        <title>Genome public.</title>
        <authorList>
            <person name="Sun Q."/>
        </authorList>
    </citation>
    <scope>NUCLEOTIDE SEQUENCE</scope>
    <source>
        <strain evidence="1">CWNU-1</strain>
    </source>
</reference>
<proteinExistence type="predicted"/>
<evidence type="ECO:0000313" key="1">
    <source>
        <dbReference type="EMBL" id="MCM2387277.1"/>
    </source>
</evidence>
<keyword evidence="2" id="KW-1185">Reference proteome</keyword>
<dbReference type="Proteomes" id="UP001431429">
    <property type="component" value="Unassembled WGS sequence"/>
</dbReference>
<organism evidence="1 2">
    <name type="scientific">Streptomyces albipurpureus</name>
    <dbReference type="NCBI Taxonomy" id="2897419"/>
    <lineage>
        <taxon>Bacteria</taxon>
        <taxon>Bacillati</taxon>
        <taxon>Actinomycetota</taxon>
        <taxon>Actinomycetes</taxon>
        <taxon>Kitasatosporales</taxon>
        <taxon>Streptomycetaceae</taxon>
        <taxon>Streptomyces</taxon>
    </lineage>
</organism>
<protein>
    <submittedName>
        <fullName evidence="1">Uncharacterized protein</fullName>
    </submittedName>
</protein>
<name>A0ABT0UF99_9ACTN</name>
<evidence type="ECO:0000313" key="2">
    <source>
        <dbReference type="Proteomes" id="UP001431429"/>
    </source>
</evidence>
<accession>A0ABT0UF99</accession>
<comment type="caution">
    <text evidence="1">The sequence shown here is derived from an EMBL/GenBank/DDBJ whole genome shotgun (WGS) entry which is preliminary data.</text>
</comment>
<sequence>MAPTVVDGVRTQSRHRAKLARRTAEWKPGILPFRCRSAAVPKAYSHV</sequence>
<dbReference type="RefSeq" id="WP_250917626.1">
    <property type="nucleotide sequence ID" value="NZ_JAMQAW010000002.1"/>
</dbReference>